<reference evidence="3" key="1">
    <citation type="journal article" date="2019" name="Int. J. Syst. Evol. Microbiol.">
        <title>The Global Catalogue of Microorganisms (GCM) 10K type strain sequencing project: providing services to taxonomists for standard genome sequencing and annotation.</title>
        <authorList>
            <consortium name="The Broad Institute Genomics Platform"/>
            <consortium name="The Broad Institute Genome Sequencing Center for Infectious Disease"/>
            <person name="Wu L."/>
            <person name="Ma J."/>
        </authorList>
    </citation>
    <scope>NUCLEOTIDE SEQUENCE [LARGE SCALE GENOMIC DNA]</scope>
    <source>
        <strain evidence="3">JCM 14323</strain>
    </source>
</reference>
<organism evidence="2 3">
    <name type="scientific">Agromyces salentinus</name>
    <dbReference type="NCBI Taxonomy" id="269421"/>
    <lineage>
        <taxon>Bacteria</taxon>
        <taxon>Bacillati</taxon>
        <taxon>Actinomycetota</taxon>
        <taxon>Actinomycetes</taxon>
        <taxon>Micrococcales</taxon>
        <taxon>Microbacteriaceae</taxon>
        <taxon>Agromyces</taxon>
    </lineage>
</organism>
<gene>
    <name evidence="2" type="ORF">GCM10009750_19190</name>
</gene>
<feature type="transmembrane region" description="Helical" evidence="1">
    <location>
        <begin position="323"/>
        <end position="342"/>
    </location>
</feature>
<feature type="transmembrane region" description="Helical" evidence="1">
    <location>
        <begin position="94"/>
        <end position="115"/>
    </location>
</feature>
<keyword evidence="1" id="KW-0812">Transmembrane</keyword>
<comment type="caution">
    <text evidence="2">The sequence shown here is derived from an EMBL/GenBank/DDBJ whole genome shotgun (WGS) entry which is preliminary data.</text>
</comment>
<name>A0ABP4Z5S3_9MICO</name>
<feature type="transmembrane region" description="Helical" evidence="1">
    <location>
        <begin position="161"/>
        <end position="183"/>
    </location>
</feature>
<accession>A0ABP4Z5S3</accession>
<evidence type="ECO:0000313" key="3">
    <source>
        <dbReference type="Proteomes" id="UP001501746"/>
    </source>
</evidence>
<proteinExistence type="predicted"/>
<feature type="transmembrane region" description="Helical" evidence="1">
    <location>
        <begin position="441"/>
        <end position="464"/>
    </location>
</feature>
<feature type="transmembrane region" description="Helical" evidence="1">
    <location>
        <begin position="289"/>
        <end position="311"/>
    </location>
</feature>
<evidence type="ECO:0000256" key="1">
    <source>
        <dbReference type="SAM" id="Phobius"/>
    </source>
</evidence>
<evidence type="ECO:0000313" key="2">
    <source>
        <dbReference type="EMBL" id="GAA1834977.1"/>
    </source>
</evidence>
<dbReference type="SUPFAM" id="SSF103473">
    <property type="entry name" value="MFS general substrate transporter"/>
    <property type="match status" value="1"/>
</dbReference>
<sequence length="498" mass="54033">MVRNPKQTASETDGVSYRRARTWEIALSQMNNGSAMIFYVLVGLMSYLQNSGYGIAVAVAGLILTVTRVFDGLIDPLLALVIDRVTFSFGKLRFFMLLGWLIRSIAILMLFVWGAGSGLGAGYFIAVYVVYIIGSSMNDIAGQMSGPVLTNDPRQRPTVQVWATVYAYFVPAAFTILSTLVFLPRHGNQFTVGMLSETAITYVACSLVFQILACVGVSRIDKPENFAHLTDARNKVDVSLRDMWNLLTKNGSFLRYLISGASDKLAQVVKSQAVIGTLMWGILLGNMQLGSLLGLIAILPGIVFAIFGARYTGKYGSKAATVTWTWICVALAAVLTVFCLLVDMRSILTSLPLTIGFFLVYLLLNGASMVVTVASGTMRADVIDYELDRSGKYLPATVTATYNIVDQIISSLGAALALGAVALIGFSTVMPQPTDSPSTPILMMSLLLFFGLPILGWVCTLIAMRGYKLTRTEMIDVQKRVAERKESLQSQEPVGVTG</sequence>
<feature type="transmembrane region" description="Helical" evidence="1">
    <location>
        <begin position="121"/>
        <end position="141"/>
    </location>
</feature>
<feature type="transmembrane region" description="Helical" evidence="1">
    <location>
        <begin position="199"/>
        <end position="218"/>
    </location>
</feature>
<feature type="transmembrane region" description="Helical" evidence="1">
    <location>
        <begin position="408"/>
        <end position="429"/>
    </location>
</feature>
<dbReference type="RefSeq" id="WP_157426265.1">
    <property type="nucleotide sequence ID" value="NZ_BAAANK010000005.1"/>
</dbReference>
<keyword evidence="1" id="KW-1133">Transmembrane helix</keyword>
<keyword evidence="1" id="KW-0472">Membrane</keyword>
<dbReference type="Pfam" id="PF13347">
    <property type="entry name" value="MFS_2"/>
    <property type="match status" value="1"/>
</dbReference>
<keyword evidence="3" id="KW-1185">Reference proteome</keyword>
<dbReference type="InterPro" id="IPR036259">
    <property type="entry name" value="MFS_trans_sf"/>
</dbReference>
<dbReference type="EMBL" id="BAAANK010000005">
    <property type="protein sequence ID" value="GAA1834977.1"/>
    <property type="molecule type" value="Genomic_DNA"/>
</dbReference>
<feature type="transmembrane region" description="Helical" evidence="1">
    <location>
        <begin position="354"/>
        <end position="374"/>
    </location>
</feature>
<protein>
    <submittedName>
        <fullName evidence="2">MFS transporter</fullName>
    </submittedName>
</protein>
<dbReference type="Proteomes" id="UP001501746">
    <property type="component" value="Unassembled WGS sequence"/>
</dbReference>